<sequence>MGLPGRAYGPGVVGATPPPAAVAKEVRVNKKVLFLSSVLAFAPAWAQRTVQVVAAADLQYALKEVAQAFEARNPGIRVLLSFGSSGKFYTQLTQGLEADLYFSAERLYPELLEKKGLAEAGTRRPYAIGRMVIWLDRKLGLEPSPEALKDPRITRLAIANPVHAPYGRAAVTLLEHYGLLRRRADAALPGLKTPLANLSWEEIPWERLSQGVEAYWDATPLRQGKPRFEFVYGENISHTAQLALSATQAGILALSLAVHESLSRPGVYWLAPLGSHLTLEQDYVILKGRKRPEVMAFYTFVGSPEARRIFQRYGFLLPGE</sequence>
<accession>E8PKK0</accession>
<evidence type="ECO:0000313" key="4">
    <source>
        <dbReference type="EMBL" id="ADW22152.1"/>
    </source>
</evidence>
<dbReference type="GO" id="GO:0030973">
    <property type="term" value="F:molybdate ion binding"/>
    <property type="evidence" value="ECO:0007669"/>
    <property type="project" value="InterPro"/>
</dbReference>
<dbReference type="Proteomes" id="UP000008087">
    <property type="component" value="Chromosome"/>
</dbReference>
<dbReference type="InterPro" id="IPR044084">
    <property type="entry name" value="AvModA-like_subst-bd"/>
</dbReference>
<dbReference type="GO" id="GO:0015689">
    <property type="term" value="P:molybdate ion transport"/>
    <property type="evidence" value="ECO:0007669"/>
    <property type="project" value="InterPro"/>
</dbReference>
<evidence type="ECO:0000256" key="2">
    <source>
        <dbReference type="ARBA" id="ARBA00022723"/>
    </source>
</evidence>
<protein>
    <submittedName>
        <fullName evidence="4">Molybdate ABC transporter, periplasmic molybdate-binding protein</fullName>
    </submittedName>
</protein>
<dbReference type="NCBIfam" id="TIGR01256">
    <property type="entry name" value="modA"/>
    <property type="match status" value="1"/>
</dbReference>
<dbReference type="GO" id="GO:0046872">
    <property type="term" value="F:metal ion binding"/>
    <property type="evidence" value="ECO:0007669"/>
    <property type="project" value="UniProtKB-KW"/>
</dbReference>
<evidence type="ECO:0000256" key="3">
    <source>
        <dbReference type="ARBA" id="ARBA00022729"/>
    </source>
</evidence>
<proteinExistence type="inferred from homology"/>
<dbReference type="AlphaFoldDB" id="E8PKK0"/>
<dbReference type="InterPro" id="IPR005950">
    <property type="entry name" value="ModA"/>
</dbReference>
<reference evidence="4 5" key="2">
    <citation type="journal article" date="2011" name="BMC Genomics">
        <title>Sequence of the hyperplastic genome of the naturally competent Thermus scotoductus SA-01.</title>
        <authorList>
            <person name="Gounder K."/>
            <person name="Brzuszkiewicz E."/>
            <person name="Liesegang H."/>
            <person name="Wollherr A."/>
            <person name="Daniel R."/>
            <person name="Gottschalk G."/>
            <person name="Reva O."/>
            <person name="Kumwenda B."/>
            <person name="Srivastava M."/>
            <person name="Bricio C."/>
            <person name="Berenguer J."/>
            <person name="van Heerden E."/>
            <person name="Litthauer D."/>
        </authorList>
    </citation>
    <scope>NUCLEOTIDE SEQUENCE [LARGE SCALE GENOMIC DNA]</scope>
    <source>
        <strain evidence="5">ATCC 700910 / SA-01</strain>
    </source>
</reference>
<dbReference type="CDD" id="cd13539">
    <property type="entry name" value="PBP2_AvModA"/>
    <property type="match status" value="1"/>
</dbReference>
<dbReference type="PANTHER" id="PTHR30632:SF14">
    <property type="entry name" value="TUNGSTATE_MOLYBDATE_CHROMATE-BINDING PROTEIN MODA"/>
    <property type="match status" value="1"/>
</dbReference>
<comment type="similarity">
    <text evidence="1">Belongs to the bacterial solute-binding protein ModA family.</text>
</comment>
<name>E8PKK0_THESS</name>
<organism evidence="4 5">
    <name type="scientific">Thermus scotoductus (strain ATCC 700910 / SA-01)</name>
    <dbReference type="NCBI Taxonomy" id="743525"/>
    <lineage>
        <taxon>Bacteria</taxon>
        <taxon>Thermotogati</taxon>
        <taxon>Deinococcota</taxon>
        <taxon>Deinococci</taxon>
        <taxon>Thermales</taxon>
        <taxon>Thermaceae</taxon>
        <taxon>Thermus</taxon>
    </lineage>
</organism>
<dbReference type="SUPFAM" id="SSF53850">
    <property type="entry name" value="Periplasmic binding protein-like II"/>
    <property type="match status" value="1"/>
</dbReference>
<evidence type="ECO:0000313" key="5">
    <source>
        <dbReference type="Proteomes" id="UP000008087"/>
    </source>
</evidence>
<evidence type="ECO:0000256" key="1">
    <source>
        <dbReference type="ARBA" id="ARBA00009175"/>
    </source>
</evidence>
<dbReference type="EMBL" id="CP001962">
    <property type="protein sequence ID" value="ADW22152.1"/>
    <property type="molecule type" value="Genomic_DNA"/>
</dbReference>
<dbReference type="Gene3D" id="3.40.190.10">
    <property type="entry name" value="Periplasmic binding protein-like II"/>
    <property type="match status" value="2"/>
</dbReference>
<gene>
    <name evidence="4" type="primary">modA</name>
    <name evidence="4" type="ordered locus">TSC_c15360</name>
</gene>
<dbReference type="KEGG" id="tsc:TSC_c15360"/>
<dbReference type="Pfam" id="PF13531">
    <property type="entry name" value="SBP_bac_11"/>
    <property type="match status" value="1"/>
</dbReference>
<reference evidence="5" key="1">
    <citation type="submission" date="2010-03" db="EMBL/GenBank/DDBJ databases">
        <title>The genome sequence of Thermus scotoductus SA-01.</title>
        <authorList>
            <person name="Gounder K."/>
            <person name="Liesegang H."/>
            <person name="Brzuszkiewicz E."/>
            <person name="Wollherr A."/>
            <person name="Daniel R."/>
            <person name="Gottschalk G."/>
            <person name="van Heerden E."/>
            <person name="Litthauer D."/>
        </authorList>
    </citation>
    <scope>NUCLEOTIDE SEQUENCE [LARGE SCALE GENOMIC DNA]</scope>
    <source>
        <strain evidence="5">ATCC 700910 / SA-01</strain>
    </source>
</reference>
<keyword evidence="2" id="KW-0479">Metal-binding</keyword>
<keyword evidence="3" id="KW-0732">Signal</keyword>
<dbReference type="PANTHER" id="PTHR30632">
    <property type="entry name" value="MOLYBDATE-BINDING PERIPLASMIC PROTEIN"/>
    <property type="match status" value="1"/>
</dbReference>
<dbReference type="STRING" id="743525.TSC_c15360"/>
<dbReference type="InterPro" id="IPR050682">
    <property type="entry name" value="ModA/WtpA"/>
</dbReference>
<dbReference type="HOGENOM" id="CLU_065520_1_0_0"/>
<dbReference type="eggNOG" id="COG0725">
    <property type="taxonomic scope" value="Bacteria"/>
</dbReference>